<gene>
    <name evidence="6" type="ORF">OKIOD_LOCUS8394</name>
</gene>
<protein>
    <submittedName>
        <fullName evidence="6">Oidioi.mRNA.OKI2018_I69.XSR.g16836.t1.cds</fullName>
    </submittedName>
</protein>
<dbReference type="Pfam" id="PF00100">
    <property type="entry name" value="Zona_pellucida"/>
    <property type="match status" value="1"/>
</dbReference>
<sequence>MNSKFRFFFLLFLQRSVQGVTTECADGSDLCVDTATCEQSDVYDGYTCICPAGEIGNGFEPGFGGDGCTETCDMFTVECSKTFFELTLDKTCSGTYSFLKAENFYIGELDGSGAVQTGCDFADFDSDTRKALVLFDRCNTNIQILGSWIYYTNKISYKSDISGLNFFRPFSVTCKVATLGHTSSITLETASETSIIGEIEDEIIFHEFVALEVINRPAGAADEFRLGERVEIGLDFDDLDQNFDYVINKCWAFSDTNADFFLVGALDDQTNGCPNYDWVTLNDQAESASLTIPSGFTRPNSVSFPVFTFENEASLNINCQIFICGANSADCNIDVSTCFADDLPDLLVSGPLPGLGRKRRRRSLVSGEYDNQNHRTVVGTSLRVNISERLPIFETVPFQNLENAETEIKEDNVQIFEQLHQLLSSMKDVSSTSKGTKNDFSVSLCSLIFASLFRL</sequence>
<dbReference type="Gene3D" id="2.60.40.4100">
    <property type="entry name" value="Zona pellucida, ZP-C domain"/>
    <property type="match status" value="1"/>
</dbReference>
<feature type="disulfide bond" evidence="2">
    <location>
        <begin position="31"/>
        <end position="48"/>
    </location>
</feature>
<accession>A0ABN7SHD6</accession>
<dbReference type="SMART" id="SM00241">
    <property type="entry name" value="ZP"/>
    <property type="match status" value="1"/>
</dbReference>
<keyword evidence="1 2" id="KW-1015">Disulfide bond</keyword>
<reference evidence="6 7" key="1">
    <citation type="submission" date="2021-04" db="EMBL/GenBank/DDBJ databases">
        <authorList>
            <person name="Bliznina A."/>
        </authorList>
    </citation>
    <scope>NUCLEOTIDE SEQUENCE [LARGE SCALE GENOMIC DNA]</scope>
</reference>
<feature type="signal peptide" evidence="3">
    <location>
        <begin position="1"/>
        <end position="19"/>
    </location>
</feature>
<comment type="caution">
    <text evidence="2">Lacks conserved residue(s) required for the propagation of feature annotation.</text>
</comment>
<dbReference type="InterPro" id="IPR001507">
    <property type="entry name" value="ZP_dom"/>
</dbReference>
<feature type="domain" description="EGF-like" evidence="4">
    <location>
        <begin position="20"/>
        <end position="60"/>
    </location>
</feature>
<keyword evidence="7" id="KW-1185">Reference proteome</keyword>
<dbReference type="Proteomes" id="UP001158576">
    <property type="component" value="Chromosome XSR"/>
</dbReference>
<proteinExistence type="predicted"/>
<evidence type="ECO:0000256" key="3">
    <source>
        <dbReference type="SAM" id="SignalP"/>
    </source>
</evidence>
<organism evidence="6 7">
    <name type="scientific">Oikopleura dioica</name>
    <name type="common">Tunicate</name>
    <dbReference type="NCBI Taxonomy" id="34765"/>
    <lineage>
        <taxon>Eukaryota</taxon>
        <taxon>Metazoa</taxon>
        <taxon>Chordata</taxon>
        <taxon>Tunicata</taxon>
        <taxon>Appendicularia</taxon>
        <taxon>Copelata</taxon>
        <taxon>Oikopleuridae</taxon>
        <taxon>Oikopleura</taxon>
    </lineage>
</organism>
<dbReference type="InterPro" id="IPR042235">
    <property type="entry name" value="ZP-C_dom"/>
</dbReference>
<dbReference type="EMBL" id="OU015569">
    <property type="protein sequence ID" value="CAG5100087.1"/>
    <property type="molecule type" value="Genomic_DNA"/>
</dbReference>
<evidence type="ECO:0000313" key="7">
    <source>
        <dbReference type="Proteomes" id="UP001158576"/>
    </source>
</evidence>
<evidence type="ECO:0000256" key="2">
    <source>
        <dbReference type="PROSITE-ProRule" id="PRU00076"/>
    </source>
</evidence>
<feature type="chain" id="PRO_5047047950" evidence="3">
    <location>
        <begin position="20"/>
        <end position="455"/>
    </location>
</feature>
<evidence type="ECO:0000256" key="1">
    <source>
        <dbReference type="ARBA" id="ARBA00023157"/>
    </source>
</evidence>
<feature type="domain" description="ZP" evidence="5">
    <location>
        <begin position="78"/>
        <end position="338"/>
    </location>
</feature>
<keyword evidence="3" id="KW-0732">Signal</keyword>
<name>A0ABN7SHD6_OIKDI</name>
<dbReference type="InterPro" id="IPR000742">
    <property type="entry name" value="EGF"/>
</dbReference>
<evidence type="ECO:0000259" key="4">
    <source>
        <dbReference type="PROSITE" id="PS50026"/>
    </source>
</evidence>
<dbReference type="InterPro" id="IPR055355">
    <property type="entry name" value="ZP-C"/>
</dbReference>
<evidence type="ECO:0000259" key="5">
    <source>
        <dbReference type="PROSITE" id="PS51034"/>
    </source>
</evidence>
<evidence type="ECO:0000313" key="6">
    <source>
        <dbReference type="EMBL" id="CAG5100087.1"/>
    </source>
</evidence>
<dbReference type="PROSITE" id="PS51034">
    <property type="entry name" value="ZP_2"/>
    <property type="match status" value="1"/>
</dbReference>
<keyword evidence="2" id="KW-0245">EGF-like domain</keyword>
<dbReference type="PROSITE" id="PS50026">
    <property type="entry name" value="EGF_3"/>
    <property type="match status" value="1"/>
</dbReference>